<dbReference type="PATRIC" id="fig|1240687.3.peg.3577"/>
<evidence type="ECO:0000313" key="2">
    <source>
        <dbReference type="Proteomes" id="UP000011980"/>
    </source>
</evidence>
<protein>
    <submittedName>
        <fullName evidence="1">Uncharacterized protein</fullName>
    </submittedName>
</protein>
<reference evidence="1 2" key="1">
    <citation type="submission" date="2013-01" db="EMBL/GenBank/DDBJ databases">
        <authorList>
            <person name="Harkins D.M."/>
            <person name="Durkin A.S."/>
            <person name="Brinkac L.M."/>
            <person name="Haft D.H."/>
            <person name="Selengut J.D."/>
            <person name="Sanka R."/>
            <person name="DePew J."/>
            <person name="Purushe J."/>
            <person name="Galloway R.L."/>
            <person name="Vinetz J.M."/>
            <person name="Sutton G.G."/>
            <person name="Nierman W.C."/>
            <person name="Fouts D.E."/>
        </authorList>
    </citation>
    <scope>NUCLEOTIDE SEQUENCE [LARGE SCALE GENOMIC DNA]</scope>
    <source>
        <strain evidence="1 2">Nikolaevo</strain>
    </source>
</reference>
<proteinExistence type="predicted"/>
<accession>M6F7U0</accession>
<comment type="caution">
    <text evidence="1">The sequence shown here is derived from an EMBL/GenBank/DDBJ whole genome shotgun (WGS) entry which is preliminary data.</text>
</comment>
<sequence length="49" mass="6181">MVFTILEFVRKIKIHVRFRILRIDSQSLDPNFFQKNEFFELNLHYFRSF</sequence>
<dbReference type="AlphaFoldDB" id="M6F7U0"/>
<organism evidence="1 2">
    <name type="scientific">Leptospira kirschneri serovar Bulgarica str. Nikolaevo</name>
    <dbReference type="NCBI Taxonomy" id="1240687"/>
    <lineage>
        <taxon>Bacteria</taxon>
        <taxon>Pseudomonadati</taxon>
        <taxon>Spirochaetota</taxon>
        <taxon>Spirochaetia</taxon>
        <taxon>Leptospirales</taxon>
        <taxon>Leptospiraceae</taxon>
        <taxon>Leptospira</taxon>
    </lineage>
</organism>
<dbReference type="Proteomes" id="UP000011980">
    <property type="component" value="Unassembled WGS sequence"/>
</dbReference>
<gene>
    <name evidence="1" type="ORF">LEP1GSC008_1806</name>
</gene>
<evidence type="ECO:0000313" key="1">
    <source>
        <dbReference type="EMBL" id="EMK22064.1"/>
    </source>
</evidence>
<name>M6F7U0_9LEPT</name>
<dbReference type="EMBL" id="ANCE01000175">
    <property type="protein sequence ID" value="EMK22064.1"/>
    <property type="molecule type" value="Genomic_DNA"/>
</dbReference>